<proteinExistence type="predicted"/>
<keyword evidence="5" id="KW-0560">Oxidoreductase</keyword>
<comment type="caution">
    <text evidence="8">The sequence shown here is derived from an EMBL/GenBank/DDBJ whole genome shotgun (WGS) entry which is preliminary data.</text>
</comment>
<evidence type="ECO:0000256" key="3">
    <source>
        <dbReference type="ARBA" id="ARBA00022643"/>
    </source>
</evidence>
<name>A0A7W4TND1_KINRA</name>
<dbReference type="AlphaFoldDB" id="A0A7W4TND1"/>
<feature type="region of interest" description="Disordered" evidence="6">
    <location>
        <begin position="360"/>
        <end position="379"/>
    </location>
</feature>
<keyword evidence="2" id="KW-0285">Flavoprotein</keyword>
<evidence type="ECO:0000256" key="2">
    <source>
        <dbReference type="ARBA" id="ARBA00022630"/>
    </source>
</evidence>
<evidence type="ECO:0000256" key="5">
    <source>
        <dbReference type="ARBA" id="ARBA00023002"/>
    </source>
</evidence>
<evidence type="ECO:0000256" key="4">
    <source>
        <dbReference type="ARBA" id="ARBA00022857"/>
    </source>
</evidence>
<reference evidence="8 9" key="1">
    <citation type="submission" date="2020-08" db="EMBL/GenBank/DDBJ databases">
        <title>The Agave Microbiome: Exploring the role of microbial communities in plant adaptations to desert environments.</title>
        <authorList>
            <person name="Partida-Martinez L.P."/>
        </authorList>
    </citation>
    <scope>NUCLEOTIDE SEQUENCE [LARGE SCALE GENOMIC DNA]</scope>
    <source>
        <strain evidence="8 9">AS2.23</strain>
    </source>
</reference>
<dbReference type="Gene3D" id="3.20.20.70">
    <property type="entry name" value="Aldolase class I"/>
    <property type="match status" value="1"/>
</dbReference>
<protein>
    <submittedName>
        <fullName evidence="8">2,4-dienoyl-CoA reductase-like NADH-dependent reductase (Old Yellow Enzyme family)</fullName>
    </submittedName>
</protein>
<dbReference type="InterPro" id="IPR001155">
    <property type="entry name" value="OxRdtase_FMN_N"/>
</dbReference>
<dbReference type="GO" id="GO:0003959">
    <property type="term" value="F:NADPH dehydrogenase activity"/>
    <property type="evidence" value="ECO:0007669"/>
    <property type="project" value="InterPro"/>
</dbReference>
<comment type="cofactor">
    <cofactor evidence="1">
        <name>FMN</name>
        <dbReference type="ChEBI" id="CHEBI:58210"/>
    </cofactor>
</comment>
<dbReference type="RefSeq" id="WP_183391974.1">
    <property type="nucleotide sequence ID" value="NZ_JACHVY010000002.1"/>
</dbReference>
<evidence type="ECO:0000256" key="1">
    <source>
        <dbReference type="ARBA" id="ARBA00001917"/>
    </source>
</evidence>
<feature type="domain" description="NADH:flavin oxidoreductase/NADH oxidase N-terminal" evidence="7">
    <location>
        <begin position="3"/>
        <end position="343"/>
    </location>
</feature>
<dbReference type="Proteomes" id="UP000533269">
    <property type="component" value="Unassembled WGS sequence"/>
</dbReference>
<dbReference type="GO" id="GO:0050661">
    <property type="term" value="F:NADP binding"/>
    <property type="evidence" value="ECO:0007669"/>
    <property type="project" value="InterPro"/>
</dbReference>
<dbReference type="PANTHER" id="PTHR43303">
    <property type="entry name" value="NADPH DEHYDROGENASE C23G7.10C-RELATED"/>
    <property type="match status" value="1"/>
</dbReference>
<dbReference type="GO" id="GO:0010181">
    <property type="term" value="F:FMN binding"/>
    <property type="evidence" value="ECO:0007669"/>
    <property type="project" value="InterPro"/>
</dbReference>
<dbReference type="InterPro" id="IPR013785">
    <property type="entry name" value="Aldolase_TIM"/>
</dbReference>
<accession>A0A7W4TND1</accession>
<keyword evidence="4" id="KW-0521">NADP</keyword>
<evidence type="ECO:0000313" key="9">
    <source>
        <dbReference type="Proteomes" id="UP000533269"/>
    </source>
</evidence>
<dbReference type="SUPFAM" id="SSF51395">
    <property type="entry name" value="FMN-linked oxidoreductases"/>
    <property type="match status" value="1"/>
</dbReference>
<dbReference type="PANTHER" id="PTHR43303:SF4">
    <property type="entry name" value="NADPH DEHYDROGENASE C23G7.10C-RELATED"/>
    <property type="match status" value="1"/>
</dbReference>
<dbReference type="CDD" id="cd02932">
    <property type="entry name" value="OYE_YqiM_FMN"/>
    <property type="match status" value="1"/>
</dbReference>
<dbReference type="InterPro" id="IPR044152">
    <property type="entry name" value="YqjM-like"/>
</dbReference>
<dbReference type="EMBL" id="JACHVY010000002">
    <property type="protein sequence ID" value="MBB2902109.1"/>
    <property type="molecule type" value="Genomic_DNA"/>
</dbReference>
<reference evidence="8 9" key="2">
    <citation type="submission" date="2020-08" db="EMBL/GenBank/DDBJ databases">
        <authorList>
            <person name="Partida-Martinez L."/>
            <person name="Huntemann M."/>
            <person name="Clum A."/>
            <person name="Wang J."/>
            <person name="Palaniappan K."/>
            <person name="Ritter S."/>
            <person name="Chen I.-M."/>
            <person name="Stamatis D."/>
            <person name="Reddy T."/>
            <person name="O'Malley R."/>
            <person name="Daum C."/>
            <person name="Shapiro N."/>
            <person name="Ivanova N."/>
            <person name="Kyrpides N."/>
            <person name="Woyke T."/>
        </authorList>
    </citation>
    <scope>NUCLEOTIDE SEQUENCE [LARGE SCALE GENOMIC DNA]</scope>
    <source>
        <strain evidence="8 9">AS2.23</strain>
    </source>
</reference>
<organism evidence="8 9">
    <name type="scientific">Kineococcus radiotolerans</name>
    <dbReference type="NCBI Taxonomy" id="131568"/>
    <lineage>
        <taxon>Bacteria</taxon>
        <taxon>Bacillati</taxon>
        <taxon>Actinomycetota</taxon>
        <taxon>Actinomycetes</taxon>
        <taxon>Kineosporiales</taxon>
        <taxon>Kineosporiaceae</taxon>
        <taxon>Kineococcus</taxon>
    </lineage>
</organism>
<sequence>MAKLLEPLTLRGTTFANRIWASPTCQYSCDPDLAPGVPTDWHLVHLGGLAVGGCGLVLTEAAAVVPEGRITPQDAGLWNKEQTRAWTRVVDFAHSQGAAIGVQLAHAGRKASTHRPWAEQQGSVPLAEGGWETVGPSALAFGDHAVPTALDEAGLERVVTAFADAARRAETAGFDVVELHAAHGYLLHQFLSPLSNHRTDGYGGDLTGRSRLLLEVLDAVRAVWPRDKPVLVRLSTSDWVEGGWDVAESVELTRELAARGADLVDASSGGNDPRQRIPVGPGYQVPYAARIRRETGVPVAAVGLILEPAQAEQVLVSGDADAVFLARPLLADPRWPQRAAQALHAPEAVAWPPQYVRATRAPVPHVSPRQARRGADGTP</sequence>
<evidence type="ECO:0000259" key="7">
    <source>
        <dbReference type="Pfam" id="PF00724"/>
    </source>
</evidence>
<dbReference type="Pfam" id="PF00724">
    <property type="entry name" value="Oxidored_FMN"/>
    <property type="match status" value="1"/>
</dbReference>
<evidence type="ECO:0000313" key="8">
    <source>
        <dbReference type="EMBL" id="MBB2902109.1"/>
    </source>
</evidence>
<keyword evidence="3" id="KW-0288">FMN</keyword>
<evidence type="ECO:0000256" key="6">
    <source>
        <dbReference type="SAM" id="MobiDB-lite"/>
    </source>
</evidence>
<gene>
    <name evidence="8" type="ORF">FHR75_002924</name>
</gene>